<evidence type="ECO:0000256" key="6">
    <source>
        <dbReference type="ARBA" id="ARBA00023027"/>
    </source>
</evidence>
<dbReference type="GeneID" id="40311958"/>
<dbReference type="Pfam" id="PF24621">
    <property type="entry name" value="DHQS_C"/>
    <property type="match status" value="1"/>
</dbReference>
<dbReference type="CDD" id="cd08195">
    <property type="entry name" value="DHQS"/>
    <property type="match status" value="1"/>
</dbReference>
<feature type="region of interest" description="Disordered" evidence="7">
    <location>
        <begin position="1986"/>
        <end position="2029"/>
    </location>
</feature>
<dbReference type="PROSITE" id="PS00885">
    <property type="entry name" value="EPSP_SYNTHASE_2"/>
    <property type="match status" value="1"/>
</dbReference>
<dbReference type="SUPFAM" id="SSF52540">
    <property type="entry name" value="P-loop containing nucleoside triphosphate hydrolases"/>
    <property type="match status" value="1"/>
</dbReference>
<dbReference type="PANTHER" id="PTHR43622">
    <property type="entry name" value="3-DEHYDROQUINATE SYNTHASE"/>
    <property type="match status" value="1"/>
</dbReference>
<evidence type="ECO:0000259" key="8">
    <source>
        <dbReference type="Pfam" id="PF00275"/>
    </source>
</evidence>
<dbReference type="GO" id="GO:0004764">
    <property type="term" value="F:shikimate 3-dehydrogenase (NADP+) activity"/>
    <property type="evidence" value="ECO:0007669"/>
    <property type="project" value="InterPro"/>
</dbReference>
<feature type="region of interest" description="Disordered" evidence="7">
    <location>
        <begin position="50"/>
        <end position="100"/>
    </location>
</feature>
<dbReference type="KEGG" id="bbes:BESB_070320"/>
<feature type="domain" description="Shikimate dehydrogenase substrate binding N-terminal" evidence="10">
    <location>
        <begin position="2851"/>
        <end position="2894"/>
    </location>
</feature>
<feature type="region of interest" description="Disordered" evidence="7">
    <location>
        <begin position="1170"/>
        <end position="1190"/>
    </location>
</feature>
<dbReference type="Proteomes" id="UP000224006">
    <property type="component" value="Unassembled WGS sequence"/>
</dbReference>
<feature type="compositionally biased region" description="Basic and acidic residues" evidence="7">
    <location>
        <begin position="2369"/>
        <end position="2381"/>
    </location>
</feature>
<dbReference type="InterPro" id="IPR001381">
    <property type="entry name" value="DHquinase_I"/>
</dbReference>
<proteinExistence type="predicted"/>
<dbReference type="GO" id="GO:0016765">
    <property type="term" value="F:transferase activity, transferring alkyl or aryl (other than methyl) groups"/>
    <property type="evidence" value="ECO:0007669"/>
    <property type="project" value="InterPro"/>
</dbReference>
<feature type="compositionally biased region" description="Low complexity" evidence="7">
    <location>
        <begin position="2384"/>
        <end position="2397"/>
    </location>
</feature>
<dbReference type="Pfam" id="PF01202">
    <property type="entry name" value="SKI"/>
    <property type="match status" value="1"/>
</dbReference>
<dbReference type="InterPro" id="IPR013785">
    <property type="entry name" value="Aldolase_TIM"/>
</dbReference>
<protein>
    <submittedName>
        <fullName evidence="12">Uncharacterized protein</fullName>
    </submittedName>
</protein>
<feature type="region of interest" description="Disordered" evidence="7">
    <location>
        <begin position="2105"/>
        <end position="2136"/>
    </location>
</feature>
<dbReference type="Pfam" id="PF01761">
    <property type="entry name" value="DHQ_synthase"/>
    <property type="match status" value="1"/>
</dbReference>
<keyword evidence="4" id="KW-0808">Transferase</keyword>
<dbReference type="Gene3D" id="3.40.50.10860">
    <property type="entry name" value="Leucine Dehydrogenase, chain A, domain 1"/>
    <property type="match status" value="1"/>
</dbReference>
<dbReference type="VEuPathDB" id="ToxoDB:BESB_070320"/>
<feature type="region of interest" description="Disordered" evidence="7">
    <location>
        <begin position="2606"/>
        <end position="2629"/>
    </location>
</feature>
<dbReference type="GO" id="GO:0003855">
    <property type="term" value="F:3-dehydroquinate dehydratase activity"/>
    <property type="evidence" value="ECO:0007669"/>
    <property type="project" value="InterPro"/>
</dbReference>
<dbReference type="Gene3D" id="3.20.20.70">
    <property type="entry name" value="Aldolase class I"/>
    <property type="match status" value="1"/>
</dbReference>
<gene>
    <name evidence="12" type="ORF">BESB_070320</name>
</gene>
<dbReference type="EMBL" id="NWUJ01000007">
    <property type="protein sequence ID" value="PFH33880.1"/>
    <property type="molecule type" value="Genomic_DNA"/>
</dbReference>
<feature type="region of interest" description="Disordered" evidence="7">
    <location>
        <begin position="1384"/>
        <end position="1406"/>
    </location>
</feature>
<dbReference type="SUPFAM" id="SSF51735">
    <property type="entry name" value="NAD(P)-binding Rossmann-fold domains"/>
    <property type="match status" value="1"/>
</dbReference>
<dbReference type="Gene3D" id="1.20.1090.10">
    <property type="entry name" value="Dehydroquinate synthase-like - alpha domain"/>
    <property type="match status" value="1"/>
</dbReference>
<feature type="region of interest" description="Disordered" evidence="7">
    <location>
        <begin position="870"/>
        <end position="923"/>
    </location>
</feature>
<dbReference type="InterPro" id="IPR001986">
    <property type="entry name" value="Enolpyruvate_Tfrase_dom"/>
</dbReference>
<evidence type="ECO:0000259" key="11">
    <source>
        <dbReference type="Pfam" id="PF24621"/>
    </source>
</evidence>
<feature type="region of interest" description="Disordered" evidence="7">
    <location>
        <begin position="1098"/>
        <end position="1124"/>
    </location>
</feature>
<evidence type="ECO:0000313" key="12">
    <source>
        <dbReference type="EMBL" id="PFH33880.1"/>
    </source>
</evidence>
<feature type="compositionally biased region" description="Polar residues" evidence="7">
    <location>
        <begin position="2406"/>
        <end position="2416"/>
    </location>
</feature>
<dbReference type="OrthoDB" id="197068at2759"/>
<feature type="compositionally biased region" description="Low complexity" evidence="7">
    <location>
        <begin position="2105"/>
        <end position="2114"/>
    </location>
</feature>
<dbReference type="SUPFAM" id="SSF56796">
    <property type="entry name" value="Dehydroquinate synthase-like"/>
    <property type="match status" value="2"/>
</dbReference>
<dbReference type="InterPro" id="IPR031322">
    <property type="entry name" value="Shikimate/glucono_kinase"/>
</dbReference>
<comment type="caution">
    <text evidence="12">The sequence shown here is derived from an EMBL/GenBank/DDBJ whole genome shotgun (WGS) entry which is preliminary data.</text>
</comment>
<evidence type="ECO:0000256" key="4">
    <source>
        <dbReference type="ARBA" id="ARBA00022679"/>
    </source>
</evidence>
<dbReference type="InterPro" id="IPR036968">
    <property type="entry name" value="Enolpyruvate_Tfrase_sf"/>
</dbReference>
<dbReference type="GO" id="GO:0046872">
    <property type="term" value="F:metal ion binding"/>
    <property type="evidence" value="ECO:0007669"/>
    <property type="project" value="UniProtKB-KW"/>
</dbReference>
<feature type="domain" description="Enolpyruvate transferase" evidence="8">
    <location>
        <begin position="1578"/>
        <end position="1618"/>
    </location>
</feature>
<dbReference type="InterPro" id="IPR056179">
    <property type="entry name" value="DHQS_C"/>
</dbReference>
<dbReference type="InterPro" id="IPR013792">
    <property type="entry name" value="RNA3'P_cycl/enolpyr_Trfase_a/b"/>
</dbReference>
<dbReference type="Pfam" id="PF01487">
    <property type="entry name" value="DHquinase_I"/>
    <property type="match status" value="1"/>
</dbReference>
<dbReference type="SUPFAM" id="SSF55205">
    <property type="entry name" value="EPT/RTPC-like"/>
    <property type="match status" value="2"/>
</dbReference>
<keyword evidence="6" id="KW-0520">NAD</keyword>
<dbReference type="InterPro" id="IPR046346">
    <property type="entry name" value="Aminoacid_DH-like_N_sf"/>
</dbReference>
<dbReference type="InterPro" id="IPR030960">
    <property type="entry name" value="DHQS/DOIS_N"/>
</dbReference>
<dbReference type="InterPro" id="IPR036291">
    <property type="entry name" value="NAD(P)-bd_dom_sf"/>
</dbReference>
<feature type="region of interest" description="Disordered" evidence="7">
    <location>
        <begin position="170"/>
        <end position="200"/>
    </location>
</feature>
<dbReference type="Gene3D" id="3.65.10.10">
    <property type="entry name" value="Enolpyruvate transferase domain"/>
    <property type="match status" value="3"/>
</dbReference>
<dbReference type="RefSeq" id="XP_029217889.1">
    <property type="nucleotide sequence ID" value="XM_029365405.1"/>
</dbReference>
<feature type="domain" description="3-dehydroquinate synthase N-terminal" evidence="9">
    <location>
        <begin position="310"/>
        <end position="402"/>
    </location>
</feature>
<feature type="compositionally biased region" description="Basic and acidic residues" evidence="7">
    <location>
        <begin position="895"/>
        <end position="923"/>
    </location>
</feature>
<feature type="compositionally biased region" description="Basic and acidic residues" evidence="7">
    <location>
        <begin position="2010"/>
        <end position="2020"/>
    </location>
</feature>
<evidence type="ECO:0000256" key="5">
    <source>
        <dbReference type="ARBA" id="ARBA00022723"/>
    </source>
</evidence>
<evidence type="ECO:0000256" key="1">
    <source>
        <dbReference type="ARBA" id="ARBA00001911"/>
    </source>
</evidence>
<dbReference type="Pfam" id="PF08501">
    <property type="entry name" value="Shikimate_dh_N"/>
    <property type="match status" value="1"/>
</dbReference>
<feature type="compositionally biased region" description="Basic and acidic residues" evidence="7">
    <location>
        <begin position="59"/>
        <end position="71"/>
    </location>
</feature>
<accession>A0A2A9MET5</accession>
<dbReference type="InterPro" id="IPR027417">
    <property type="entry name" value="P-loop_NTPase"/>
</dbReference>
<dbReference type="Gene3D" id="3.40.50.300">
    <property type="entry name" value="P-loop containing nucleotide triphosphate hydrolases"/>
    <property type="match status" value="1"/>
</dbReference>
<dbReference type="InterPro" id="IPR050071">
    <property type="entry name" value="Dehydroquinate_synthase"/>
</dbReference>
<name>A0A2A9MET5_BESBE</name>
<feature type="domain" description="3-dehydroquinate synthase C-terminal" evidence="11">
    <location>
        <begin position="540"/>
        <end position="654"/>
    </location>
</feature>
<dbReference type="GO" id="GO:0003856">
    <property type="term" value="F:3-dehydroquinate synthase activity"/>
    <property type="evidence" value="ECO:0007669"/>
    <property type="project" value="TreeGrafter"/>
</dbReference>
<keyword evidence="13" id="KW-1185">Reference proteome</keyword>
<feature type="compositionally biased region" description="Low complexity" evidence="7">
    <location>
        <begin position="2351"/>
        <end position="2364"/>
    </location>
</feature>
<keyword evidence="5" id="KW-0479">Metal-binding</keyword>
<dbReference type="SUPFAM" id="SSF53223">
    <property type="entry name" value="Aminoacid dehydrogenase-like, N-terminal domain"/>
    <property type="match status" value="1"/>
</dbReference>
<dbReference type="InterPro" id="IPR013708">
    <property type="entry name" value="Shikimate_DH-bd_N"/>
</dbReference>
<dbReference type="Gene3D" id="3.40.50.1970">
    <property type="match status" value="1"/>
</dbReference>
<dbReference type="STRING" id="94643.A0A2A9MET5"/>
<comment type="cofactor">
    <cofactor evidence="1">
        <name>NAD(+)</name>
        <dbReference type="ChEBI" id="CHEBI:57540"/>
    </cofactor>
</comment>
<evidence type="ECO:0000256" key="7">
    <source>
        <dbReference type="SAM" id="MobiDB-lite"/>
    </source>
</evidence>
<dbReference type="Pfam" id="PF00275">
    <property type="entry name" value="EPSP_synthase"/>
    <property type="match status" value="1"/>
</dbReference>
<evidence type="ECO:0000256" key="3">
    <source>
        <dbReference type="ARBA" id="ARBA00022490"/>
    </source>
</evidence>
<evidence type="ECO:0000313" key="13">
    <source>
        <dbReference type="Proteomes" id="UP000224006"/>
    </source>
</evidence>
<evidence type="ECO:0000259" key="9">
    <source>
        <dbReference type="Pfam" id="PF01761"/>
    </source>
</evidence>
<dbReference type="InterPro" id="IPR023193">
    <property type="entry name" value="EPSP_synthase_CS"/>
</dbReference>
<dbReference type="PANTHER" id="PTHR43622:SF1">
    <property type="entry name" value="3-DEHYDROQUINATE SYNTHASE"/>
    <property type="match status" value="1"/>
</dbReference>
<evidence type="ECO:0000259" key="10">
    <source>
        <dbReference type="Pfam" id="PF08501"/>
    </source>
</evidence>
<reference evidence="12 13" key="1">
    <citation type="submission" date="2017-09" db="EMBL/GenBank/DDBJ databases">
        <title>Genome sequencing of Besnoitia besnoiti strain Bb-Ger1.</title>
        <authorList>
            <person name="Schares G."/>
            <person name="Venepally P."/>
            <person name="Lorenzi H.A."/>
        </authorList>
    </citation>
    <scope>NUCLEOTIDE SEQUENCE [LARGE SCALE GENOMIC DNA]</scope>
    <source>
        <strain evidence="12 13">Bb-Ger1</strain>
    </source>
</reference>
<sequence length="3072" mass="328095">MASDSQRGLRVVLVAKQQSGASREHAIFTTSSCANQDRTSLSCFGDTAKTTERNSSVLRDQHWDGEGRRAANDGISSAGRGHEEANPTLGAAFSGSNTDHENADIKTYPIFVGERVVDSTGSTDSNVERAILQDSDGAPASATSLHFFIDRNLPLRHLAVLQAFARKLGGTAPPSSSSRVGTPGSASPPASHHELPSKNSRTSACLHANTVDTAHGDRLHTPSCKAQLPSCRPVALWFLKGELGEGLKCRRALAEVQNALLFGTPSSSRAGEFVIPFHDSSLYLKGGNDGLKSDAAVPPGLPAGGQAKDLVQRAPLDRRSVVFAVGGGSVCDLVGFAASTVLRGVSCVLVPTTLLSAVDAAVGGKNGIDVATAKNCLGTFCHPRAVLVHLPFLRSLSPRHFANGMAEVIKIATTSSPELFDFLARVDPAALQDSGITSSACSSALAPDEVRPRKRAHKALCGDATSHSQAHRRGSTDNLEDASSWNPSSARHCPPHSHVPCTGKTHDSHALGKESQELAPHSPPQCSSNDGDASGRGACRALEKIVVEAIQLKAAVVADDFREGGKRQILNFGHTVGHGIEMLFRSSDWLHGECVAVGMVLELLLLRLLGHISPVLGLRLQLLLRKFSLPCSVALSAAEAQQASQLIISHDKKNCGGKVFVTHVEDVGVTHPRHVVAVPQELLCLVLSPVLALAPVRWPSALCSAPNFTNSSSPLGTVVSVPGSKSVANRALLLAALRHCIVAFGVHPLARDSLGEKQFMLRNLPCAVDVVVMLDALRQLGLFSAFEITSPPDSPSFDVKVEAPPLSCPGARDSVSAAQPFDPLALLDVSDGRLLLWVGDSGTTSRFLLPAAAFLLRLHHCVAGDREVAGAMGKPTSRVQEPDGETRASPAGAASEDRHRTPLKRTREEREEAGFKEAATRGQRKEARAAFSCAAHACAVHEGKGGEPQTQRMRTTCSGGAGLTAPVVCAKRKPRGPKVQRIVVDGGEQLRRRPMGALADALSGFIRGCRVRYLAADGCLPVELSICDDLAESGRQDSPATRDNAALNSAAPPVLSRVFTEKTDWRVSASESSQFGSALMMLAPLAPHDVVLHLEVPEMGTGDRGSDLRGAPPPDPASAAAAEDAGCTRLRRYRSSGAEGVSRLPYAERDPIPCPSGNRLCGGLSLLKPQQDAAANEDPTAPSSVNGSPTFSPTVTPFPFVLMTQRLMRQWGFDVAQTSSVAYQVCSVWRRRGGRGGAAAGCEERAPLHCKAEPAPSLDDSLPEPTECTVEADATAASYFVAMAAAAGDRVHLNLDRSKSLQGDAAFVDVLPLFGCSVKQSYGCPRRLFPETPGAAAACCCLATCPAGGAHRPDAGTADVESAAQSEAMCACCSGAWLTVEGPPAGLQKGRPRGPHAGLETPLPPAGGSLAKVAPVTVDVSSMQDCFMTCAVLAAIACQGSQVQKRGKGEACVADERRAVTLGSEATSYSESATGDPPRFRLIAGRTARLKETDRIAVTTRGLKAAGFIVAELPDGLLIYQTQPLAASGSNGQGVSVQVEEQGRQHNRVEVCGKERHNGHQLDARRGEPSPQETQEFTVIESEADHRVAMSFAIIAMLRQDIGIHDWRCVDKTFADFWFVCKERLGMRLYAPPAVPPSCLSRRAGNANRPAACVAGECEKTAPGYLALGLTGRCREETREACQDFTAAQRKPSSLSDTQLMGCFVPEPPGCPSLPFFRKTTDSPLGTAALREGRVEETGSAPHQAVSRTARSASPDVLVVVGMRGVGKSVLGQLAALERGWPLVDLDVLLEAWLRNREEPAQATPADAYPPRTARGTAAADSSLAALKRLRMFIEDEGMPAFRHVESQALAFLLASLRGPPTKDCLPELTLAEATSRARSSQPACADDGESVSSIAIQTGHRPTHEAKAGSTKETQRFPSDTSLDRFLRKCRAEGLLASRNGGCVISCGGGVIEGYRAMELLAAEPLVVWVKTSEQESVDRALRKEGQAPSFFQPQRKHAEAGRASGESAAHEAKKRDHSASAGNVSAQRATYREKVTRLYRERSVRYKQVAKFEFWTPPIRELLAGLQFFENEFSSFPMLSELKTSESSFGPFAGVAADSVAPPASGLSPASSEPFVHEDHGRATRGRLPPRSRSSAALSLPELPEFVAARLAASHPEEAPKLTLYLRAVYTVWQLFLSALLGPPVPLTPSSTFLVCDELVRWSTRAEETETRLSGAVETVDPHGAAAGGPAALDCASEGAGGSEGFSAAKRRAGLGALDDKTLRWLQASRDVDAVELRADCLASLESVERQAFFLRLITGKPLILTVRSEQDGGHFGPGDPLFEECLSQQRHELCDGAAASAERDSAEKSSSPPSAALAQRSVEPAHAAKEPAPSEHTCDGAASASAAQHASSGDARQECTRGASESCTVSPTVQREREREAQELSRTAVYIDALSRMRRLVFDWIDIEVTQVARLRTPRERRATAAREALWERVVCRVRAGGRGESEQVEASQHAAAVLDVDDDEERDASETVASSTESVRSRARRAFLQILRDTPSGARYIASLHGPWSYGKDADPLRTFNRHYLCSVACSYAALSKIVIVPQLPPLGQDCECTAEADAGAGEVSAEEDARTRQSSVARPVNGGGSRKAEKVVEAVVRAVRSACAAGDECLYTITRLDADEHGMLISNSRGTALEGSARVLNRPLILLQGGPAGRHSRIENSYFTPTCLEGEDDNNVYGQLSAASLWRRRRDLALPCVRYFIFGYPTTLSPSPTIHNAIFQCRTATAKTCLFSHFPSVAVQRELESLLCPSAGGQPVQDVTGLARRAKQSEKSLMSPEPRPSVGNGLLATRENERRRAELIERMTWQFLRSATSETFGGACVTIPLKEVVAPLLSRIDPIAKRIGAVNTIYRDKASGLCGTNTDYAAIVKAILSRCNRVGTVPGTARCELPQDVFRNRPLVVEMAYSPVLTPLVKKACGAGCAVVHGIELFVWQALIQARLWVEFQEGALNSCGETAARAQDCLAETEDEYQKELIKKWMASQEGRSSRPLDLHPADMCKVVKQVEDFYRARVDKEHLVTLRAENFLL</sequence>
<feature type="region of interest" description="Disordered" evidence="7">
    <location>
        <begin position="1899"/>
        <end position="1920"/>
    </location>
</feature>
<evidence type="ECO:0000256" key="2">
    <source>
        <dbReference type="ARBA" id="ARBA00001941"/>
    </source>
</evidence>
<comment type="cofactor">
    <cofactor evidence="2">
        <name>Co(2+)</name>
        <dbReference type="ChEBI" id="CHEBI:48828"/>
    </cofactor>
</comment>
<dbReference type="SUPFAM" id="SSF51569">
    <property type="entry name" value="Aldolase"/>
    <property type="match status" value="1"/>
</dbReference>
<organism evidence="12 13">
    <name type="scientific">Besnoitia besnoiti</name>
    <name type="common">Apicomplexan protozoan</name>
    <dbReference type="NCBI Taxonomy" id="94643"/>
    <lineage>
        <taxon>Eukaryota</taxon>
        <taxon>Sar</taxon>
        <taxon>Alveolata</taxon>
        <taxon>Apicomplexa</taxon>
        <taxon>Conoidasida</taxon>
        <taxon>Coccidia</taxon>
        <taxon>Eucoccidiorida</taxon>
        <taxon>Eimeriorina</taxon>
        <taxon>Sarcocystidae</taxon>
        <taxon>Besnoitia</taxon>
    </lineage>
</organism>
<feature type="compositionally biased region" description="Basic and acidic residues" evidence="7">
    <location>
        <begin position="504"/>
        <end position="516"/>
    </location>
</feature>
<keyword evidence="3" id="KW-0963">Cytoplasm</keyword>
<feature type="region of interest" description="Disordered" evidence="7">
    <location>
        <begin position="2339"/>
        <end position="2425"/>
    </location>
</feature>
<feature type="region of interest" description="Disordered" evidence="7">
    <location>
        <begin position="455"/>
        <end position="533"/>
    </location>
</feature>